<organism evidence="2 3">
    <name type="scientific">Bombardia bombarda</name>
    <dbReference type="NCBI Taxonomy" id="252184"/>
    <lineage>
        <taxon>Eukaryota</taxon>
        <taxon>Fungi</taxon>
        <taxon>Dikarya</taxon>
        <taxon>Ascomycota</taxon>
        <taxon>Pezizomycotina</taxon>
        <taxon>Sordariomycetes</taxon>
        <taxon>Sordariomycetidae</taxon>
        <taxon>Sordariales</taxon>
        <taxon>Lasiosphaeriaceae</taxon>
        <taxon>Bombardia</taxon>
    </lineage>
</organism>
<proteinExistence type="predicted"/>
<evidence type="ECO:0000313" key="2">
    <source>
        <dbReference type="EMBL" id="KAK0635106.1"/>
    </source>
</evidence>
<dbReference type="PANTHER" id="PTHR37015:SF1">
    <property type="entry name" value="REVERSE TRANSCRIPTASE DOMAIN-CONTAINING PROTEIN"/>
    <property type="match status" value="1"/>
</dbReference>
<dbReference type="PANTHER" id="PTHR37015">
    <property type="entry name" value="REVERSE TRANSCRIPTASE DOMAIN-CONTAINING PROTEIN"/>
    <property type="match status" value="1"/>
</dbReference>
<dbReference type="AlphaFoldDB" id="A0AA40CDT2"/>
<evidence type="ECO:0000313" key="3">
    <source>
        <dbReference type="Proteomes" id="UP001174934"/>
    </source>
</evidence>
<protein>
    <submittedName>
        <fullName evidence="2">Uncharacterized protein</fullName>
    </submittedName>
</protein>
<keyword evidence="3" id="KW-1185">Reference proteome</keyword>
<feature type="compositionally biased region" description="Acidic residues" evidence="1">
    <location>
        <begin position="387"/>
        <end position="397"/>
    </location>
</feature>
<gene>
    <name evidence="2" type="ORF">B0T17DRAFT_30858</name>
</gene>
<name>A0AA40CDT2_9PEZI</name>
<comment type="caution">
    <text evidence="2">The sequence shown here is derived from an EMBL/GenBank/DDBJ whole genome shotgun (WGS) entry which is preliminary data.</text>
</comment>
<dbReference type="EMBL" id="JAULSR010000001">
    <property type="protein sequence ID" value="KAK0635106.1"/>
    <property type="molecule type" value="Genomic_DNA"/>
</dbReference>
<feature type="region of interest" description="Disordered" evidence="1">
    <location>
        <begin position="379"/>
        <end position="406"/>
    </location>
</feature>
<reference evidence="2" key="1">
    <citation type="submission" date="2023-06" db="EMBL/GenBank/DDBJ databases">
        <title>Genome-scale phylogeny and comparative genomics of the fungal order Sordariales.</title>
        <authorList>
            <consortium name="Lawrence Berkeley National Laboratory"/>
            <person name="Hensen N."/>
            <person name="Bonometti L."/>
            <person name="Westerberg I."/>
            <person name="Brannstrom I.O."/>
            <person name="Guillou S."/>
            <person name="Cros-Aarteil S."/>
            <person name="Calhoun S."/>
            <person name="Haridas S."/>
            <person name="Kuo A."/>
            <person name="Mondo S."/>
            <person name="Pangilinan J."/>
            <person name="Riley R."/>
            <person name="LaButti K."/>
            <person name="Andreopoulos B."/>
            <person name="Lipzen A."/>
            <person name="Chen C."/>
            <person name="Yanf M."/>
            <person name="Daum C."/>
            <person name="Ng V."/>
            <person name="Clum A."/>
            <person name="Steindorff A."/>
            <person name="Ohm R."/>
            <person name="Martin F."/>
            <person name="Silar P."/>
            <person name="Natvig D."/>
            <person name="Lalanne C."/>
            <person name="Gautier V."/>
            <person name="Ament-velasquez S.L."/>
            <person name="Kruys A."/>
            <person name="Hutchinson M.I."/>
            <person name="Powell A.J."/>
            <person name="Barry K."/>
            <person name="Miller A.N."/>
            <person name="Grigoriev I.V."/>
            <person name="Debuchy R."/>
            <person name="Gladieux P."/>
            <person name="Thoren M.H."/>
            <person name="Johannesson H."/>
        </authorList>
    </citation>
    <scope>NUCLEOTIDE SEQUENCE</scope>
    <source>
        <strain evidence="2">SMH3391-2</strain>
    </source>
</reference>
<sequence length="468" mass="52898">MASPASVLSKTLQSISRSRIRELDSRRSPYETSKRHLLDEADQATDQRERLASLLSAFDRLNPNPYSASPFDNVERWLAQSRYDASIPLSKLATFESQIRAKLDVQSRKLDMAHLYSRLLTEWMGQPSPDTSLSPPDDLDSTSFEVVERQRQRLSQLVEQFDYVVFTPLKTSGAAIRGFLNPLFADDKSKAALEALRSTVASETSDLWRKIEPFNDESLKNCIKGLLREDLLSDEKRATLNDFLVSDVSKTEIADVLNMRFSALQQWHWDAGTGGIPVMPRAGLNGKYRIWADDDILQMLFVQYIDVKMCNILKCALTSFMSDVYVRDVDGHQTPSPRNLLRREYFFGPSWSQSSVEEERKSTYLDTFFLSHLPGSETSLGDGGQLYDDDNDDDDGSDGDKTSPKRSNIKQMLLRQLTSDMLIHRLRGVTYKSEATADNGVALVQTDLQCQSSCSQIVHLGITIFNTD</sequence>
<dbReference type="Proteomes" id="UP001174934">
    <property type="component" value="Unassembled WGS sequence"/>
</dbReference>
<accession>A0AA40CDT2</accession>
<evidence type="ECO:0000256" key="1">
    <source>
        <dbReference type="SAM" id="MobiDB-lite"/>
    </source>
</evidence>